<dbReference type="InterPro" id="IPR027024">
    <property type="entry name" value="UCP027386_ABC_sbc_TM0202"/>
</dbReference>
<gene>
    <name evidence="1" type="ORF">CH341_00760</name>
</gene>
<organism evidence="1 2">
    <name type="scientific">Rhodoplanes roseus</name>
    <dbReference type="NCBI Taxonomy" id="29409"/>
    <lineage>
        <taxon>Bacteria</taxon>
        <taxon>Pseudomonadati</taxon>
        <taxon>Pseudomonadota</taxon>
        <taxon>Alphaproteobacteria</taxon>
        <taxon>Hyphomicrobiales</taxon>
        <taxon>Nitrobacteraceae</taxon>
        <taxon>Rhodoplanes</taxon>
    </lineage>
</organism>
<dbReference type="EMBL" id="NPEX01000003">
    <property type="protein sequence ID" value="RAI46003.1"/>
    <property type="molecule type" value="Genomic_DNA"/>
</dbReference>
<dbReference type="PANTHER" id="PTHR30024:SF46">
    <property type="entry name" value="ABC TRANSPORTER, SUBSTRATE-BINDING LIPOPROTEIN"/>
    <property type="match status" value="1"/>
</dbReference>
<evidence type="ECO:0000313" key="2">
    <source>
        <dbReference type="Proteomes" id="UP000249130"/>
    </source>
</evidence>
<sequence>MTLSRRRLLATGLAGAAMLAIGRPVLSRPVESLEILGAPNAATIVLVRLLEAGGLDTAAPGATFRLWRDTDELRAGLVSGRSRLITTPTHVPANLANRGMPLRLLCILSMGHLSIVTADDGIRSFADLRGKPVVGFFRNDMPDLVFRAIAKREGIDPDRDIALTYVQTPMEAAQMLAAGRAATAILSEPPATAAIMMAQQQGRTLRRAVSLQEAWGRHFGQPRIPMAGVALHRSLIDDSPEILAALRAGLPGARDWVLADRKGAAALAEQRMQMRPAVFERSLDHLHIDVAPARAMKGELETFYKAILDLSPDALGGRLPDGAFYLDM</sequence>
<protein>
    <submittedName>
        <fullName evidence="1">Sulfate ABC transporter substrate-binding protein</fullName>
    </submittedName>
</protein>
<comment type="caution">
    <text evidence="1">The sequence shown here is derived from an EMBL/GenBank/DDBJ whole genome shotgun (WGS) entry which is preliminary data.</text>
</comment>
<dbReference type="PIRSF" id="PIRSF027386">
    <property type="entry name" value="UCP027386_ABC_sbc_TM0202"/>
    <property type="match status" value="1"/>
</dbReference>
<reference evidence="1 2" key="1">
    <citation type="submission" date="2017-07" db="EMBL/GenBank/DDBJ databases">
        <title>Draft Genome Sequences of Select Purple Nonsulfur Bacteria.</title>
        <authorList>
            <person name="Lasarre B."/>
            <person name="Mckinlay J.B."/>
        </authorList>
    </citation>
    <scope>NUCLEOTIDE SEQUENCE [LARGE SCALE GENOMIC DNA]</scope>
    <source>
        <strain evidence="1 2">DSM 5909</strain>
    </source>
</reference>
<dbReference type="Gene3D" id="3.40.190.10">
    <property type="entry name" value="Periplasmic binding protein-like II"/>
    <property type="match status" value="2"/>
</dbReference>
<dbReference type="PROSITE" id="PS51318">
    <property type="entry name" value="TAT"/>
    <property type="match status" value="1"/>
</dbReference>
<evidence type="ECO:0000313" key="1">
    <source>
        <dbReference type="EMBL" id="RAI46003.1"/>
    </source>
</evidence>
<keyword evidence="2" id="KW-1185">Reference proteome</keyword>
<dbReference type="RefSeq" id="WP_111417132.1">
    <property type="nucleotide sequence ID" value="NZ_NPEX01000003.1"/>
</dbReference>
<dbReference type="Pfam" id="PF13379">
    <property type="entry name" value="NMT1_2"/>
    <property type="match status" value="1"/>
</dbReference>
<accession>A0A327L7X9</accession>
<name>A0A327L7X9_9BRAD</name>
<dbReference type="OrthoDB" id="9814375at2"/>
<proteinExistence type="predicted"/>
<dbReference type="PANTHER" id="PTHR30024">
    <property type="entry name" value="ALIPHATIC SULFONATES-BINDING PROTEIN-RELATED"/>
    <property type="match status" value="1"/>
</dbReference>
<dbReference type="AlphaFoldDB" id="A0A327L7X9"/>
<dbReference type="SUPFAM" id="SSF53850">
    <property type="entry name" value="Periplasmic binding protein-like II"/>
    <property type="match status" value="1"/>
</dbReference>
<dbReference type="Proteomes" id="UP000249130">
    <property type="component" value="Unassembled WGS sequence"/>
</dbReference>
<dbReference type="InterPro" id="IPR006311">
    <property type="entry name" value="TAT_signal"/>
</dbReference>